<dbReference type="PANTHER" id="PTHR31373:SF27">
    <property type="entry name" value="TROVE DOMAIN-CONTAINING PROTEIN"/>
    <property type="match status" value="1"/>
</dbReference>
<evidence type="ECO:0000259" key="2">
    <source>
        <dbReference type="Pfam" id="PF25043"/>
    </source>
</evidence>
<keyword evidence="4" id="KW-1185">Reference proteome</keyword>
<dbReference type="OrthoDB" id="1149618at2759"/>
<dbReference type="InterPro" id="IPR011205">
    <property type="entry name" value="UCP015417_vWA"/>
</dbReference>
<evidence type="ECO:0000313" key="4">
    <source>
        <dbReference type="Proteomes" id="UP000243579"/>
    </source>
</evidence>
<dbReference type="Pfam" id="PF11443">
    <property type="entry name" value="DUF2828"/>
    <property type="match status" value="2"/>
</dbReference>
<dbReference type="InterPro" id="IPR036465">
    <property type="entry name" value="vWFA_dom_sf"/>
</dbReference>
<dbReference type="PANTHER" id="PTHR31373">
    <property type="entry name" value="OS06G0652100 PROTEIN"/>
    <property type="match status" value="1"/>
</dbReference>
<dbReference type="Proteomes" id="UP000243579">
    <property type="component" value="Unassembled WGS sequence"/>
</dbReference>
<sequence length="496" mass="54961">MAALMTTTWNGALSLKTTKSARVDFFAGVLRGTPEMRLKSLMAASYAEDPLHTLKIVAYLRDIRGGKGERLAGRLALRWLAECAPEALTHNLHLYVSEYGRYDDLLALMGTQLEITALTVFSDQLRADLAAIDDEAGTVSLCAKWVPSENKAADKQNHVTAKLARRMGLSRAELRKKYLSPLRARLQLLERFMCAKEWEAIDLNKVPSVAMHRYGQKEHVFARHLGEAFAAWKAGLKTGETKVNATVLFPHQVVERYYNKGGDVDPLVEAQWSALVQEGRKLGVLSRTLVMSDVSGSMTGLPMLISIALGLFISELAQDEYKDLVMTFETKPQFHHVRGTSLQERVANLASAPWGGSTNLLAALRLILNLACRKAITGDKMPERIIIVSDMQFNEADGRFRTNYELAHDMFKRAGYEIPHVVFWNVNGAVTDFPTLGSQAKVSLVSGYSHSIMKATLNGTSITPFDTMLEAINDERYDRIQLPPAVPDAPLAPLST</sequence>
<comment type="caution">
    <text evidence="3">The sequence shown here is derived from an EMBL/GenBank/DDBJ whole genome shotgun (WGS) entry which is preliminary data.</text>
</comment>
<organism evidence="3 4">
    <name type="scientific">Achlya hypogyna</name>
    <name type="common">Oomycete</name>
    <name type="synonym">Protoachlya hypogyna</name>
    <dbReference type="NCBI Taxonomy" id="1202772"/>
    <lineage>
        <taxon>Eukaryota</taxon>
        <taxon>Sar</taxon>
        <taxon>Stramenopiles</taxon>
        <taxon>Oomycota</taxon>
        <taxon>Saprolegniomycetes</taxon>
        <taxon>Saprolegniales</taxon>
        <taxon>Achlyaceae</taxon>
        <taxon>Achlya</taxon>
    </lineage>
</organism>
<dbReference type="EMBL" id="JNBR01000700">
    <property type="protein sequence ID" value="OQR89948.1"/>
    <property type="molecule type" value="Genomic_DNA"/>
</dbReference>
<dbReference type="PIRSF" id="PIRSF015417">
    <property type="entry name" value="T31B5_30_vWA"/>
    <property type="match status" value="1"/>
</dbReference>
<feature type="domain" description="DUF2828" evidence="1">
    <location>
        <begin position="119"/>
        <end position="285"/>
    </location>
</feature>
<dbReference type="InterPro" id="IPR056690">
    <property type="entry name" value="DUF7788"/>
</dbReference>
<feature type="domain" description="DUF7788" evidence="2">
    <location>
        <begin position="289"/>
        <end position="463"/>
    </location>
</feature>
<evidence type="ECO:0000259" key="1">
    <source>
        <dbReference type="Pfam" id="PF11443"/>
    </source>
</evidence>
<dbReference type="CDD" id="cd00198">
    <property type="entry name" value="vWFA"/>
    <property type="match status" value="1"/>
</dbReference>
<dbReference type="Pfam" id="PF25043">
    <property type="entry name" value="DUF7788"/>
    <property type="match status" value="1"/>
</dbReference>
<evidence type="ECO:0000313" key="3">
    <source>
        <dbReference type="EMBL" id="OQR89948.1"/>
    </source>
</evidence>
<name>A0A1V9YW08_ACHHY</name>
<evidence type="ECO:0008006" key="5">
    <source>
        <dbReference type="Google" id="ProtNLM"/>
    </source>
</evidence>
<dbReference type="AlphaFoldDB" id="A0A1V9YW08"/>
<dbReference type="SUPFAM" id="SSF53300">
    <property type="entry name" value="vWA-like"/>
    <property type="match status" value="1"/>
</dbReference>
<dbReference type="InterPro" id="IPR058580">
    <property type="entry name" value="DUF2828"/>
</dbReference>
<proteinExistence type="predicted"/>
<feature type="domain" description="DUF2828" evidence="1">
    <location>
        <begin position="8"/>
        <end position="96"/>
    </location>
</feature>
<reference evidence="3 4" key="1">
    <citation type="journal article" date="2014" name="Genome Biol. Evol.">
        <title>The secreted proteins of Achlya hypogyna and Thraustotheca clavata identify the ancestral oomycete secretome and reveal gene acquisitions by horizontal gene transfer.</title>
        <authorList>
            <person name="Misner I."/>
            <person name="Blouin N."/>
            <person name="Leonard G."/>
            <person name="Richards T.A."/>
            <person name="Lane C.E."/>
        </authorList>
    </citation>
    <scope>NUCLEOTIDE SEQUENCE [LARGE SCALE GENOMIC DNA]</scope>
    <source>
        <strain evidence="3 4">ATCC 48635</strain>
    </source>
</reference>
<gene>
    <name evidence="3" type="ORF">ACHHYP_05921</name>
</gene>
<dbReference type="Gene3D" id="3.40.50.410">
    <property type="entry name" value="von Willebrand factor, type A domain"/>
    <property type="match status" value="1"/>
</dbReference>
<accession>A0A1V9YW08</accession>
<protein>
    <recommendedName>
        <fullName evidence="5">TROVE domain-containing protein</fullName>
    </recommendedName>
</protein>